<dbReference type="KEGG" id="aaco:K1I37_17290"/>
<name>T0D5W1_ALIAG</name>
<evidence type="ECO:0000313" key="1">
    <source>
        <dbReference type="EMBL" id="UNO48403.1"/>
    </source>
</evidence>
<organism evidence="1 2">
    <name type="scientific">Alicyclobacillus acidoterrestris (strain ATCC 49025 / DSM 3922 / CIP 106132 / NCIMB 13137 / GD3B)</name>
    <dbReference type="NCBI Taxonomy" id="1356854"/>
    <lineage>
        <taxon>Bacteria</taxon>
        <taxon>Bacillati</taxon>
        <taxon>Bacillota</taxon>
        <taxon>Bacilli</taxon>
        <taxon>Bacillales</taxon>
        <taxon>Alicyclobacillaceae</taxon>
        <taxon>Alicyclobacillus</taxon>
    </lineage>
</organism>
<sequence length="71" mass="8222">MQASAVAANTVLLIRVVFVKKLITHRPFFFFEICRGAYTYRNKTQWTNKRTNHSRSMQILTHNPVLSSPAI</sequence>
<evidence type="ECO:0000313" key="2">
    <source>
        <dbReference type="Proteomes" id="UP000829401"/>
    </source>
</evidence>
<keyword evidence="2" id="KW-1185">Reference proteome</keyword>
<protein>
    <submittedName>
        <fullName evidence="1">Uncharacterized protein</fullName>
    </submittedName>
</protein>
<accession>A0A9E6ZGS3</accession>
<reference evidence="2" key="1">
    <citation type="journal article" date="2022" name="G3 (Bethesda)">
        <title>Unveiling the complete genome sequence of Alicyclobacillus acidoterrestris DSM 3922T, a taint-producing strain.</title>
        <authorList>
            <person name="Leonardo I.C."/>
            <person name="Barreto Crespo M.T."/>
            <person name="Gaspar F.B."/>
        </authorList>
    </citation>
    <scope>NUCLEOTIDE SEQUENCE [LARGE SCALE GENOMIC DNA]</scope>
    <source>
        <strain evidence="2">DSM 3922</strain>
    </source>
</reference>
<proteinExistence type="predicted"/>
<dbReference type="RefSeq" id="WP_021297039.1">
    <property type="nucleotide sequence ID" value="NZ_AURB01000141.1"/>
</dbReference>
<gene>
    <name evidence="1" type="ORF">K1I37_17290</name>
</gene>
<dbReference type="AlphaFoldDB" id="T0D5W1"/>
<dbReference type="EMBL" id="CP080467">
    <property type="protein sequence ID" value="UNO48403.1"/>
    <property type="molecule type" value="Genomic_DNA"/>
</dbReference>
<accession>T0D5W1</accession>
<dbReference type="Proteomes" id="UP000829401">
    <property type="component" value="Chromosome"/>
</dbReference>